<dbReference type="CDD" id="cd00009">
    <property type="entry name" value="AAA"/>
    <property type="match status" value="1"/>
</dbReference>
<evidence type="ECO:0000256" key="2">
    <source>
        <dbReference type="ARBA" id="ARBA00022840"/>
    </source>
</evidence>
<keyword evidence="1" id="KW-0547">Nucleotide-binding</keyword>
<dbReference type="GO" id="GO:0005524">
    <property type="term" value="F:ATP binding"/>
    <property type="evidence" value="ECO:0007669"/>
    <property type="project" value="UniProtKB-KW"/>
</dbReference>
<dbReference type="STRING" id="152268.A6K24_22500"/>
<dbReference type="Gene3D" id="3.40.50.300">
    <property type="entry name" value="P-loop containing nucleotide triphosphate hydrolases"/>
    <property type="match status" value="1"/>
</dbReference>
<protein>
    <recommendedName>
        <fullName evidence="3">Sigma-54 factor interaction domain-containing protein</fullName>
    </recommendedName>
</protein>
<dbReference type="PANTHER" id="PTHR32071:SF119">
    <property type="entry name" value="SIGMA L-DEPENDENT TRANSCRIPTIONAL REGULATOR YPLP-RELATED"/>
    <property type="match status" value="1"/>
</dbReference>
<gene>
    <name evidence="4" type="ORF">A6K24_22500</name>
</gene>
<dbReference type="PANTHER" id="PTHR32071">
    <property type="entry name" value="TRANSCRIPTIONAL REGULATORY PROTEIN"/>
    <property type="match status" value="1"/>
</dbReference>
<accession>A0A179SW94</accession>
<comment type="caution">
    <text evidence="4">The sequence shown here is derived from an EMBL/GenBank/DDBJ whole genome shotgun (WGS) entry which is preliminary data.</text>
</comment>
<dbReference type="Gene3D" id="1.10.8.60">
    <property type="match status" value="1"/>
</dbReference>
<dbReference type="OrthoDB" id="9803970at2"/>
<dbReference type="InterPro" id="IPR058031">
    <property type="entry name" value="AAA_lid_NorR"/>
</dbReference>
<evidence type="ECO:0000313" key="5">
    <source>
        <dbReference type="Proteomes" id="UP000078534"/>
    </source>
</evidence>
<dbReference type="Pfam" id="PF25601">
    <property type="entry name" value="AAA_lid_14"/>
    <property type="match status" value="1"/>
</dbReference>
<dbReference type="RefSeq" id="WP_066332638.1">
    <property type="nucleotide sequence ID" value="NZ_LWSG01000015.1"/>
</dbReference>
<dbReference type="EMBL" id="LWSG01000015">
    <property type="protein sequence ID" value="OAS86096.1"/>
    <property type="molecule type" value="Genomic_DNA"/>
</dbReference>
<evidence type="ECO:0000313" key="4">
    <source>
        <dbReference type="EMBL" id="OAS86096.1"/>
    </source>
</evidence>
<dbReference type="GO" id="GO:0006355">
    <property type="term" value="P:regulation of DNA-templated transcription"/>
    <property type="evidence" value="ECO:0007669"/>
    <property type="project" value="InterPro"/>
</dbReference>
<dbReference type="InterPro" id="IPR027417">
    <property type="entry name" value="P-loop_NTPase"/>
</dbReference>
<reference evidence="5" key="1">
    <citation type="submission" date="2016-04" db="EMBL/GenBank/DDBJ databases">
        <authorList>
            <person name="Lyu Z."/>
            <person name="Lyu W."/>
        </authorList>
    </citation>
    <scope>NUCLEOTIDE SEQUENCE [LARGE SCALE GENOMIC DNA]</scope>
    <source>
        <strain evidence="5">C44</strain>
    </source>
</reference>
<evidence type="ECO:0000259" key="3">
    <source>
        <dbReference type="PROSITE" id="PS50045"/>
    </source>
</evidence>
<feature type="domain" description="Sigma-54 factor interaction" evidence="3">
    <location>
        <begin position="27"/>
        <end position="243"/>
    </location>
</feature>
<dbReference type="Proteomes" id="UP000078534">
    <property type="component" value="Unassembled WGS sequence"/>
</dbReference>
<keyword evidence="2" id="KW-0067">ATP-binding</keyword>
<sequence>MNSNKSFFTCEQVRNFSHNPLSSFSDIISEHPSLLENVHIAKKIALTDFPILIHGATGTGKDLFAQAIHTHSPRKNCAFVTVDCKEHNAELLEEELFGYEDISNDSSSLFDLATGGTIFFNNIGDLSPKIQTKILSVIENKGWRRLNGSRLIPLNVRFISATNKHLALENDFREDLLYRLNVLSISLPEVKEIKQDIQVFIEHFLAKSGSTIRIDQAVQDALNHYDWPGNIREIKNTVDYMLTVSDGRSIQLHDLPHGLIRVDKQKTKKPQEKNTIQLTMMDKLEYAFILEEIKLQNEKGEPASRRVISENSKSLSNPLTTQQVRHRLDFLEKHHYVTKGRGRAGTKITLEGVDFLLSLKEIIK</sequence>
<evidence type="ECO:0000256" key="1">
    <source>
        <dbReference type="ARBA" id="ARBA00022741"/>
    </source>
</evidence>
<dbReference type="SUPFAM" id="SSF52540">
    <property type="entry name" value="P-loop containing nucleoside triphosphate hydrolases"/>
    <property type="match status" value="1"/>
</dbReference>
<dbReference type="Pfam" id="PF00158">
    <property type="entry name" value="Sigma54_activat"/>
    <property type="match status" value="1"/>
</dbReference>
<keyword evidence="5" id="KW-1185">Reference proteome</keyword>
<dbReference type="PROSITE" id="PS50045">
    <property type="entry name" value="SIGMA54_INTERACT_4"/>
    <property type="match status" value="1"/>
</dbReference>
<name>A0A179SW94_9BACI</name>
<proteinExistence type="predicted"/>
<dbReference type="InterPro" id="IPR002078">
    <property type="entry name" value="Sigma_54_int"/>
</dbReference>
<organism evidence="4 5">
    <name type="scientific">Metabacillus litoralis</name>
    <dbReference type="NCBI Taxonomy" id="152268"/>
    <lineage>
        <taxon>Bacteria</taxon>
        <taxon>Bacillati</taxon>
        <taxon>Bacillota</taxon>
        <taxon>Bacilli</taxon>
        <taxon>Bacillales</taxon>
        <taxon>Bacillaceae</taxon>
        <taxon>Metabacillus</taxon>
    </lineage>
</organism>
<dbReference type="AlphaFoldDB" id="A0A179SW94"/>